<keyword evidence="3" id="KW-1185">Reference proteome</keyword>
<dbReference type="AlphaFoldDB" id="A0A7X4GV29"/>
<proteinExistence type="predicted"/>
<sequence>MKDGLLLLVTGIICSLGAWLFFKFFGSEAFIVIMMMTMVSAVLDNVRLRRKLRELTGEQ</sequence>
<keyword evidence="1" id="KW-0472">Membrane</keyword>
<dbReference type="EMBL" id="WWCK01000007">
    <property type="protein sequence ID" value="MYM69694.1"/>
    <property type="molecule type" value="Genomic_DNA"/>
</dbReference>
<gene>
    <name evidence="2" type="ORF">GTP45_23030</name>
</gene>
<reference evidence="2 3" key="1">
    <citation type="submission" date="2019-12" db="EMBL/GenBank/DDBJ databases">
        <title>Novel species isolated from a subtropical stream in China.</title>
        <authorList>
            <person name="Lu H."/>
        </authorList>
    </citation>
    <scope>NUCLEOTIDE SEQUENCE [LARGE SCALE GENOMIC DNA]</scope>
    <source>
        <strain evidence="2 3">FT55W</strain>
    </source>
</reference>
<organism evidence="2 3">
    <name type="scientific">Duganella rivi</name>
    <dbReference type="NCBI Taxonomy" id="2666083"/>
    <lineage>
        <taxon>Bacteria</taxon>
        <taxon>Pseudomonadati</taxon>
        <taxon>Pseudomonadota</taxon>
        <taxon>Betaproteobacteria</taxon>
        <taxon>Burkholderiales</taxon>
        <taxon>Oxalobacteraceae</taxon>
        <taxon>Telluria group</taxon>
        <taxon>Duganella</taxon>
    </lineage>
</organism>
<name>A0A7X4GV29_9BURK</name>
<evidence type="ECO:0000256" key="1">
    <source>
        <dbReference type="SAM" id="Phobius"/>
    </source>
</evidence>
<dbReference type="Proteomes" id="UP000450012">
    <property type="component" value="Unassembled WGS sequence"/>
</dbReference>
<evidence type="ECO:0000313" key="3">
    <source>
        <dbReference type="Proteomes" id="UP000450012"/>
    </source>
</evidence>
<feature type="transmembrane region" description="Helical" evidence="1">
    <location>
        <begin position="5"/>
        <end position="22"/>
    </location>
</feature>
<protein>
    <submittedName>
        <fullName evidence="2">Uncharacterized protein</fullName>
    </submittedName>
</protein>
<feature type="transmembrane region" description="Helical" evidence="1">
    <location>
        <begin position="28"/>
        <end position="46"/>
    </location>
</feature>
<keyword evidence="1" id="KW-0812">Transmembrane</keyword>
<evidence type="ECO:0000313" key="2">
    <source>
        <dbReference type="EMBL" id="MYM69694.1"/>
    </source>
</evidence>
<comment type="caution">
    <text evidence="2">The sequence shown here is derived from an EMBL/GenBank/DDBJ whole genome shotgun (WGS) entry which is preliminary data.</text>
</comment>
<accession>A0A7X4GV29</accession>
<dbReference type="RefSeq" id="WP_161016207.1">
    <property type="nucleotide sequence ID" value="NZ_WWCK01000007.1"/>
</dbReference>
<keyword evidence="1" id="KW-1133">Transmembrane helix</keyword>